<keyword evidence="2" id="KW-1185">Reference proteome</keyword>
<sequence>MDDLHATAGIETFHAIRVGADCFMRARGLHEVGRGIAQCEALVRDQRRWAALELAAAVGLGDQGEGEGRVARPKMELESLACNDADLAQLRRQLVEREATLEAETAAAQDAWRRALAIARTIDACDREVRRLRASGVPADDSP</sequence>
<proteinExistence type="predicted"/>
<name>A0ABR3QFP7_9TREE</name>
<dbReference type="Proteomes" id="UP001565368">
    <property type="component" value="Unassembled WGS sequence"/>
</dbReference>
<dbReference type="EMBL" id="JBBXJM010000001">
    <property type="protein sequence ID" value="KAL1413302.1"/>
    <property type="molecule type" value="Genomic_DNA"/>
</dbReference>
<protein>
    <submittedName>
        <fullName evidence="1">Uncharacterized protein</fullName>
    </submittedName>
</protein>
<gene>
    <name evidence="1" type="ORF">Q8F55_001058</name>
</gene>
<accession>A0ABR3QFP7</accession>
<evidence type="ECO:0000313" key="1">
    <source>
        <dbReference type="EMBL" id="KAL1413302.1"/>
    </source>
</evidence>
<dbReference type="RefSeq" id="XP_069213246.1">
    <property type="nucleotide sequence ID" value="XM_069349702.1"/>
</dbReference>
<reference evidence="1 2" key="1">
    <citation type="submission" date="2023-08" db="EMBL/GenBank/DDBJ databases">
        <title>Annotated Genome Sequence of Vanrija albida AlHP1.</title>
        <authorList>
            <person name="Herzog R."/>
        </authorList>
    </citation>
    <scope>NUCLEOTIDE SEQUENCE [LARGE SCALE GENOMIC DNA]</scope>
    <source>
        <strain evidence="1 2">AlHP1</strain>
    </source>
</reference>
<dbReference type="GeneID" id="95982101"/>
<comment type="caution">
    <text evidence="1">The sequence shown here is derived from an EMBL/GenBank/DDBJ whole genome shotgun (WGS) entry which is preliminary data.</text>
</comment>
<organism evidence="1 2">
    <name type="scientific">Vanrija albida</name>
    <dbReference type="NCBI Taxonomy" id="181172"/>
    <lineage>
        <taxon>Eukaryota</taxon>
        <taxon>Fungi</taxon>
        <taxon>Dikarya</taxon>
        <taxon>Basidiomycota</taxon>
        <taxon>Agaricomycotina</taxon>
        <taxon>Tremellomycetes</taxon>
        <taxon>Trichosporonales</taxon>
        <taxon>Trichosporonaceae</taxon>
        <taxon>Vanrija</taxon>
    </lineage>
</organism>
<evidence type="ECO:0000313" key="2">
    <source>
        <dbReference type="Proteomes" id="UP001565368"/>
    </source>
</evidence>